<keyword evidence="6 11" id="KW-1133">Transmembrane helix</keyword>
<dbReference type="EMBL" id="CP136891">
    <property type="protein sequence ID" value="WOK99461.1"/>
    <property type="molecule type" value="Genomic_DNA"/>
</dbReference>
<keyword evidence="2" id="KW-0433">Leucine-rich repeat</keyword>
<dbReference type="PANTHER" id="PTHR48006">
    <property type="entry name" value="LEUCINE-RICH REPEAT-CONTAINING PROTEIN DDB_G0281931-RELATED"/>
    <property type="match status" value="1"/>
</dbReference>
<dbReference type="InterPro" id="IPR000719">
    <property type="entry name" value="Prot_kinase_dom"/>
</dbReference>
<evidence type="ECO:0000256" key="6">
    <source>
        <dbReference type="ARBA" id="ARBA00022989"/>
    </source>
</evidence>
<evidence type="ECO:0000256" key="2">
    <source>
        <dbReference type="ARBA" id="ARBA00022614"/>
    </source>
</evidence>
<dbReference type="PROSITE" id="PS50011">
    <property type="entry name" value="PROTEIN_KINASE_DOM"/>
    <property type="match status" value="1"/>
</dbReference>
<dbReference type="GO" id="GO:0016020">
    <property type="term" value="C:membrane"/>
    <property type="evidence" value="ECO:0007669"/>
    <property type="project" value="UniProtKB-SubCell"/>
</dbReference>
<dbReference type="Gene3D" id="3.80.10.10">
    <property type="entry name" value="Ribonuclease Inhibitor"/>
    <property type="match status" value="2"/>
</dbReference>
<keyword evidence="4 12" id="KW-0732">Signal</keyword>
<dbReference type="InterPro" id="IPR001611">
    <property type="entry name" value="Leu-rich_rpt"/>
</dbReference>
<evidence type="ECO:0000256" key="11">
    <source>
        <dbReference type="SAM" id="Phobius"/>
    </source>
</evidence>
<dbReference type="PANTHER" id="PTHR48006:SF84">
    <property type="entry name" value="REPEAT TRANSMEMBRANE PROTEIN KINASE, PUTATIVE, EXPRESSED-RELATED"/>
    <property type="match status" value="1"/>
</dbReference>
<evidence type="ECO:0000256" key="9">
    <source>
        <dbReference type="ARBA" id="ARBA00023180"/>
    </source>
</evidence>
<feature type="chain" id="PRO_5042999649" evidence="12">
    <location>
        <begin position="26"/>
        <end position="783"/>
    </location>
</feature>
<comment type="subcellular location">
    <subcellularLocation>
        <location evidence="1">Membrane</location>
        <topology evidence="1">Single-pass type I membrane protein</topology>
    </subcellularLocation>
</comment>
<protein>
    <submittedName>
        <fullName evidence="14">Inactive leucine-rich repeat receptor-like protein kinase</fullName>
    </submittedName>
</protein>
<feature type="transmembrane region" description="Helical" evidence="11">
    <location>
        <begin position="388"/>
        <end position="413"/>
    </location>
</feature>
<dbReference type="GO" id="GO:0005524">
    <property type="term" value="F:ATP binding"/>
    <property type="evidence" value="ECO:0007669"/>
    <property type="project" value="InterPro"/>
</dbReference>
<keyword evidence="9" id="KW-0325">Glycoprotein</keyword>
<proteinExistence type="predicted"/>
<keyword evidence="3 11" id="KW-0812">Transmembrane</keyword>
<dbReference type="Gene3D" id="1.10.510.10">
    <property type="entry name" value="Transferase(Phosphotransferase) domain 1"/>
    <property type="match status" value="1"/>
</dbReference>
<feature type="domain" description="Protein kinase" evidence="13">
    <location>
        <begin position="477"/>
        <end position="750"/>
    </location>
</feature>
<dbReference type="PROSITE" id="PS51450">
    <property type="entry name" value="LRR"/>
    <property type="match status" value="1"/>
</dbReference>
<feature type="signal peptide" evidence="12">
    <location>
        <begin position="1"/>
        <end position="25"/>
    </location>
</feature>
<evidence type="ECO:0000256" key="5">
    <source>
        <dbReference type="ARBA" id="ARBA00022737"/>
    </source>
</evidence>
<dbReference type="InterPro" id="IPR011009">
    <property type="entry name" value="Kinase-like_dom_sf"/>
</dbReference>
<gene>
    <name evidence="14" type="ORF">Cni_G08173</name>
</gene>
<reference evidence="14 15" key="1">
    <citation type="submission" date="2023-10" db="EMBL/GenBank/DDBJ databases">
        <title>Chromosome-scale genome assembly provides insights into flower coloration mechanisms of Canna indica.</title>
        <authorList>
            <person name="Li C."/>
        </authorList>
    </citation>
    <scope>NUCLEOTIDE SEQUENCE [LARGE SCALE GENOMIC DNA]</scope>
    <source>
        <tissue evidence="14">Flower</tissue>
    </source>
</reference>
<dbReference type="SUPFAM" id="SSF52058">
    <property type="entry name" value="L domain-like"/>
    <property type="match status" value="1"/>
</dbReference>
<evidence type="ECO:0000256" key="3">
    <source>
        <dbReference type="ARBA" id="ARBA00022692"/>
    </source>
</evidence>
<dbReference type="FunFam" id="3.30.200.20:FF:000285">
    <property type="entry name" value="Putative inactive leucine-rich repeat receptor-like protein kinase"/>
    <property type="match status" value="1"/>
</dbReference>
<dbReference type="SUPFAM" id="SSF56112">
    <property type="entry name" value="Protein kinase-like (PK-like)"/>
    <property type="match status" value="1"/>
</dbReference>
<evidence type="ECO:0000256" key="1">
    <source>
        <dbReference type="ARBA" id="ARBA00004479"/>
    </source>
</evidence>
<dbReference type="InterPro" id="IPR032675">
    <property type="entry name" value="LRR_dom_sf"/>
</dbReference>
<evidence type="ECO:0000256" key="4">
    <source>
        <dbReference type="ARBA" id="ARBA00022729"/>
    </source>
</evidence>
<accession>A0AAQ3K3K9</accession>
<dbReference type="InterPro" id="IPR001245">
    <property type="entry name" value="Ser-Thr/Tyr_kinase_cat_dom"/>
</dbReference>
<dbReference type="InterPro" id="IPR051824">
    <property type="entry name" value="LRR_Rcpt-Like_S/T_Kinase"/>
</dbReference>
<keyword evidence="14" id="KW-0418">Kinase</keyword>
<dbReference type="Gene3D" id="3.30.200.20">
    <property type="entry name" value="Phosphorylase Kinase, domain 1"/>
    <property type="match status" value="1"/>
</dbReference>
<evidence type="ECO:0000313" key="15">
    <source>
        <dbReference type="Proteomes" id="UP001327560"/>
    </source>
</evidence>
<dbReference type="AlphaFoldDB" id="A0AAQ3K3K9"/>
<feature type="region of interest" description="Disordered" evidence="10">
    <location>
        <begin position="759"/>
        <end position="783"/>
    </location>
</feature>
<name>A0AAQ3K3K9_9LILI</name>
<evidence type="ECO:0000256" key="12">
    <source>
        <dbReference type="SAM" id="SignalP"/>
    </source>
</evidence>
<organism evidence="14 15">
    <name type="scientific">Canna indica</name>
    <name type="common">Indian-shot</name>
    <dbReference type="NCBI Taxonomy" id="4628"/>
    <lineage>
        <taxon>Eukaryota</taxon>
        <taxon>Viridiplantae</taxon>
        <taxon>Streptophyta</taxon>
        <taxon>Embryophyta</taxon>
        <taxon>Tracheophyta</taxon>
        <taxon>Spermatophyta</taxon>
        <taxon>Magnoliopsida</taxon>
        <taxon>Liliopsida</taxon>
        <taxon>Zingiberales</taxon>
        <taxon>Cannaceae</taxon>
        <taxon>Canna</taxon>
    </lineage>
</organism>
<dbReference type="GO" id="GO:0004674">
    <property type="term" value="F:protein serine/threonine kinase activity"/>
    <property type="evidence" value="ECO:0007669"/>
    <property type="project" value="UniProtKB-EC"/>
</dbReference>
<dbReference type="Pfam" id="PF07714">
    <property type="entry name" value="PK_Tyr_Ser-Thr"/>
    <property type="match status" value="1"/>
</dbReference>
<dbReference type="InterPro" id="IPR055414">
    <property type="entry name" value="LRR_R13L4/SHOC2-like"/>
</dbReference>
<dbReference type="FunFam" id="3.80.10.10:FF:000155">
    <property type="entry name" value="Putative inactive leucine-rich repeat receptor-like protein kinase"/>
    <property type="match status" value="1"/>
</dbReference>
<evidence type="ECO:0000256" key="8">
    <source>
        <dbReference type="ARBA" id="ARBA00023170"/>
    </source>
</evidence>
<dbReference type="FunFam" id="1.10.510.10:FF:000431">
    <property type="entry name" value="Putative inactive leucine-rich repeat receptor-like protein kinase"/>
    <property type="match status" value="1"/>
</dbReference>
<keyword evidence="5" id="KW-0677">Repeat</keyword>
<feature type="compositionally biased region" description="Polar residues" evidence="10">
    <location>
        <begin position="759"/>
        <end position="777"/>
    </location>
</feature>
<keyword evidence="8 14" id="KW-0675">Receptor</keyword>
<evidence type="ECO:0000256" key="10">
    <source>
        <dbReference type="SAM" id="MobiDB-lite"/>
    </source>
</evidence>
<keyword evidence="14" id="KW-0808">Transferase</keyword>
<dbReference type="Pfam" id="PF23598">
    <property type="entry name" value="LRR_14"/>
    <property type="match status" value="1"/>
</dbReference>
<dbReference type="Proteomes" id="UP001327560">
    <property type="component" value="Chromosome 2"/>
</dbReference>
<keyword evidence="15" id="KW-1185">Reference proteome</keyword>
<keyword evidence="7 11" id="KW-0472">Membrane</keyword>
<sequence length="783" mass="86866">MAREGLVACLLAVFVVLVLVPHTQQLQSSQAWSLLRIKRFLNYPPILSSWNTTTDFCNADPTPFLTIVCYEESITQLHISGDESLAPLPRSFSIDSFFTTLTRLPNLKVLSLTSLGLWGPLPAKISRLSSLEIINMSSNYLYGSIPREVSSLGHLQTLLLDHNMISGQIPDALSELSLLAVLNLQNNTLTGTLPESFSNLESLRVLVLSSNSLSGNLPDLSGLSNLQVLNLENNYLGPHFPSLGRKVVSVMLRKNRFGGGLPADLSSYFLLERLDVSFNKFVGPFLPSLLSLPSIRYLSIAGNRFTGMLFQNMTCNDDLHFVDLSSNLLSGNLPMCLISDSKRKVVLYSSNCLEIKDYSQHPSSFCRTQALAVGILPPREKRAPGGKAVIVIGTVVGVVGSIFLVGLAMFFAIRRGSIKWLMNKPRRRIVEHASNGYPFKLLPDGRYISQTMKYGALGIPSYRSYSVEELEAATNNFEAASFMGQSSHGQMYRGRLQDGSLVAIRSLNFKQGQNSHNFNHHIELVSKLRHRHLVSALGHCFEYYLDDSSVSRLFLVFEYVMTGTLRSNISEGGQRLTWIQRISAAICVIKGIQFLHGGIMPGLFSNNLKITNIYLDPNLVAKISSYNLPVVEENMKAMVQAGSSSSGSNESGYRPKHLDKIDIYDFGVILLEIVSGRPIALTNEVNIMTEELQESIITDGAARRSIVDPFIRRQCCDESLKTVMDICLRCLSEEPTQRPSVEDVLWNLQFAVQVQESWRGDSQSSEDSPLSPFQPSRSLVAFD</sequence>
<evidence type="ECO:0000259" key="13">
    <source>
        <dbReference type="PROSITE" id="PS50011"/>
    </source>
</evidence>
<evidence type="ECO:0000313" key="14">
    <source>
        <dbReference type="EMBL" id="WOK99461.1"/>
    </source>
</evidence>
<evidence type="ECO:0000256" key="7">
    <source>
        <dbReference type="ARBA" id="ARBA00023136"/>
    </source>
</evidence>